<name>A0A5A7UFN5_CUCMM</name>
<dbReference type="EMBL" id="SSTD01002678">
    <property type="protein sequence ID" value="TYK27546.1"/>
    <property type="molecule type" value="Genomic_DNA"/>
</dbReference>
<accession>A0A5A7UFN5</accession>
<dbReference type="AlphaFoldDB" id="A0A5A7UFN5"/>
<comment type="caution">
    <text evidence="2">The sequence shown here is derived from an EMBL/GenBank/DDBJ whole genome shotgun (WGS) entry which is preliminary data.</text>
</comment>
<evidence type="ECO:0000256" key="1">
    <source>
        <dbReference type="SAM" id="MobiDB-lite"/>
    </source>
</evidence>
<gene>
    <name evidence="3" type="ORF">E5676_scaffold22G00130</name>
    <name evidence="2" type="ORF">E6C27_scaffold24G003770</name>
</gene>
<dbReference type="InterPro" id="IPR021109">
    <property type="entry name" value="Peptidase_aspartic_dom_sf"/>
</dbReference>
<organism evidence="2 4">
    <name type="scientific">Cucumis melo var. makuwa</name>
    <name type="common">Oriental melon</name>
    <dbReference type="NCBI Taxonomy" id="1194695"/>
    <lineage>
        <taxon>Eukaryota</taxon>
        <taxon>Viridiplantae</taxon>
        <taxon>Streptophyta</taxon>
        <taxon>Embryophyta</taxon>
        <taxon>Tracheophyta</taxon>
        <taxon>Spermatophyta</taxon>
        <taxon>Magnoliopsida</taxon>
        <taxon>eudicotyledons</taxon>
        <taxon>Gunneridae</taxon>
        <taxon>Pentapetalae</taxon>
        <taxon>rosids</taxon>
        <taxon>fabids</taxon>
        <taxon>Cucurbitales</taxon>
        <taxon>Cucurbitaceae</taxon>
        <taxon>Benincaseae</taxon>
        <taxon>Cucumis</taxon>
    </lineage>
</organism>
<protein>
    <submittedName>
        <fullName evidence="2">Uncharacterized protein</fullName>
    </submittedName>
</protein>
<dbReference type="Proteomes" id="UP000321393">
    <property type="component" value="Unassembled WGS sequence"/>
</dbReference>
<dbReference type="Proteomes" id="UP000321947">
    <property type="component" value="Unassembled WGS sequence"/>
</dbReference>
<dbReference type="Gene3D" id="2.40.70.10">
    <property type="entry name" value="Acid Proteases"/>
    <property type="match status" value="1"/>
</dbReference>
<evidence type="ECO:0000313" key="3">
    <source>
        <dbReference type="EMBL" id="TYK27546.1"/>
    </source>
</evidence>
<dbReference type="EMBL" id="SSTE01008830">
    <property type="protein sequence ID" value="KAA0054582.1"/>
    <property type="molecule type" value="Genomic_DNA"/>
</dbReference>
<feature type="region of interest" description="Disordered" evidence="1">
    <location>
        <begin position="20"/>
        <end position="51"/>
    </location>
</feature>
<evidence type="ECO:0000313" key="2">
    <source>
        <dbReference type="EMBL" id="KAA0054582.1"/>
    </source>
</evidence>
<evidence type="ECO:0000313" key="5">
    <source>
        <dbReference type="Proteomes" id="UP000321947"/>
    </source>
</evidence>
<sequence>MPSKAGRSRKDHCQVVTLRSGRNLTIHEPNSKRRNSTSTSNVNNDTPRSGEYHARQRTLDGIESKHHLRILHYLFLHFPGRLKKKGDKQQFKKFLDVLNQLQINILFVNALEQMPWVSEKIKDPESFMIPFSIGAMDLGLALYDLGVSINLMPLSIFKKLGIREAQPMKMALLLVDNPLCILKEKLKMSW</sequence>
<proteinExistence type="predicted"/>
<reference evidence="4 5" key="1">
    <citation type="submission" date="2019-08" db="EMBL/GenBank/DDBJ databases">
        <title>Draft genome sequences of two oriental melons (Cucumis melo L. var makuwa).</title>
        <authorList>
            <person name="Kwon S.-Y."/>
        </authorList>
    </citation>
    <scope>NUCLEOTIDE SEQUENCE [LARGE SCALE GENOMIC DNA]</scope>
    <source>
        <strain evidence="5">cv. Chang Bougi</strain>
        <strain evidence="4">cv. SW 3</strain>
        <tissue evidence="2">Leaf</tissue>
    </source>
</reference>
<dbReference type="PANTHER" id="PTHR33067:SF9">
    <property type="entry name" value="RNA-DIRECTED DNA POLYMERASE"/>
    <property type="match status" value="1"/>
</dbReference>
<dbReference type="PANTHER" id="PTHR33067">
    <property type="entry name" value="RNA-DIRECTED DNA POLYMERASE-RELATED"/>
    <property type="match status" value="1"/>
</dbReference>
<evidence type="ECO:0000313" key="4">
    <source>
        <dbReference type="Proteomes" id="UP000321393"/>
    </source>
</evidence>